<evidence type="ECO:0000313" key="1">
    <source>
        <dbReference type="EMBL" id="RYU14554.1"/>
    </source>
</evidence>
<evidence type="ECO:0000313" key="2">
    <source>
        <dbReference type="Proteomes" id="UP000291189"/>
    </source>
</evidence>
<dbReference type="RefSeq" id="WP_129985438.1">
    <property type="nucleotide sequence ID" value="NZ_SDPU01000010.1"/>
</dbReference>
<gene>
    <name evidence="1" type="ORF">ETU37_03290</name>
</gene>
<dbReference type="OrthoDB" id="7567281at2"/>
<sequence length="274" mass="28813">MDTDGVELTFRQVSGLRPFVMAEVDGFPVGLMVHSNAGFRAMVTHDVAARAGLDLAPVEQPRYGIEAVGRLGSRGRTTAVADLRVGDDLAAGVEIAVFDVPQDEPVDGMLGIGWLRERAVAVDLGAGRLRFGGDAVAGTAMAWDDGWQAYVVDTRVDGSPARFVVSTVAGVVLDPAAAARLGLGLGDVVDEDGGPTGTVVQVRPVRTPWSVELDGHARAVPEAMSWDLYAYADRPRPASGGIDGFLGCELLVRERAVVDFGRGEIALPPPDRPS</sequence>
<dbReference type="Gene3D" id="2.40.70.10">
    <property type="entry name" value="Acid Proteases"/>
    <property type="match status" value="1"/>
</dbReference>
<keyword evidence="2" id="KW-1185">Reference proteome</keyword>
<dbReference type="EMBL" id="SDPU01000010">
    <property type="protein sequence ID" value="RYU14554.1"/>
    <property type="molecule type" value="Genomic_DNA"/>
</dbReference>
<dbReference type="Proteomes" id="UP000291189">
    <property type="component" value="Unassembled WGS sequence"/>
</dbReference>
<reference evidence="1 2" key="1">
    <citation type="submission" date="2019-01" db="EMBL/GenBank/DDBJ databases">
        <title>Nocardioides guangzhouensis sp. nov., an actinobacterium isolated from soil.</title>
        <authorList>
            <person name="Fu Y."/>
            <person name="Cai Y."/>
            <person name="Lin Z."/>
            <person name="Chen P."/>
        </authorList>
    </citation>
    <scope>NUCLEOTIDE SEQUENCE [LARGE SCALE GENOMIC DNA]</scope>
    <source>
        <strain evidence="1 2">NBRC 105384</strain>
    </source>
</reference>
<protein>
    <submittedName>
        <fullName evidence="1">Uncharacterized protein</fullName>
    </submittedName>
</protein>
<comment type="caution">
    <text evidence="1">The sequence shown here is derived from an EMBL/GenBank/DDBJ whole genome shotgun (WGS) entry which is preliminary data.</text>
</comment>
<name>A0A4Q5J7J4_9ACTN</name>
<organism evidence="1 2">
    <name type="scientific">Nocardioides iriomotensis</name>
    <dbReference type="NCBI Taxonomy" id="715784"/>
    <lineage>
        <taxon>Bacteria</taxon>
        <taxon>Bacillati</taxon>
        <taxon>Actinomycetota</taxon>
        <taxon>Actinomycetes</taxon>
        <taxon>Propionibacteriales</taxon>
        <taxon>Nocardioidaceae</taxon>
        <taxon>Nocardioides</taxon>
    </lineage>
</organism>
<dbReference type="AlphaFoldDB" id="A0A4Q5J7J4"/>
<proteinExistence type="predicted"/>
<accession>A0A4Q5J7J4</accession>
<dbReference type="InterPro" id="IPR021109">
    <property type="entry name" value="Peptidase_aspartic_dom_sf"/>
</dbReference>